<evidence type="ECO:0000256" key="2">
    <source>
        <dbReference type="SAM" id="MobiDB-lite"/>
    </source>
</evidence>
<evidence type="ECO:0000256" key="1">
    <source>
        <dbReference type="ARBA" id="ARBA00010098"/>
    </source>
</evidence>
<organism evidence="3 4">
    <name type="scientific">Sphagnum troendelagicum</name>
    <dbReference type="NCBI Taxonomy" id="128251"/>
    <lineage>
        <taxon>Eukaryota</taxon>
        <taxon>Viridiplantae</taxon>
        <taxon>Streptophyta</taxon>
        <taxon>Embryophyta</taxon>
        <taxon>Bryophyta</taxon>
        <taxon>Sphagnophytina</taxon>
        <taxon>Sphagnopsida</taxon>
        <taxon>Sphagnales</taxon>
        <taxon>Sphagnaceae</taxon>
        <taxon>Sphagnum</taxon>
    </lineage>
</organism>
<evidence type="ECO:0000313" key="3">
    <source>
        <dbReference type="EMBL" id="CAK9231439.1"/>
    </source>
</evidence>
<sequence length="715" mass="80473">MGLAVSEVTTHGVGETEVSDEDLIAIARSWILRALASASSRGDKGHYNKLLSDLRDPRINDIASVSALSIRLTALSQTVSYFDEHDHQTLLMYLLGMSVWIYSDEVVDSLLSFVVNLATVNGSYVSQCLDMLVRNFLPPSCCLPAFLDSFSRSGLMMGFLSMDKLRTQALEHIVRKDAVLRCLLSALHQILELVPTAAFRLQRIVVQRMPHRTTEKQWLALYFESMLKLESSTLGGALGGQILLAVVDRLIEIDVEIRWEDILKEEDSNKVFMFHMNLEDENNVDAKEAEDGVCLATDLSGPGIEAKHQHGLMVGRSAQDGVLPTLDEMADKMDLMMDMTFNHLHMCVNQGHCNLVFETLMRSFQTTILDTHKSKFTQFLIFYVCSLAPTTCGSSFALLLCDIFTSKMRPPNTRMSAAAYLASYLARASYLPPSVILDSVRSLLEWCVSYAQLAEDRKNLSMSTADPVMHGVFYSACQAVMYVLCFRLKELTDDPRQKRALRTLPLQELVEHHLNPLSVCLPSVVEEFVKQASLAQLVDCRVWADSKEFPGSQVMRSFGGDIRLDMFFPFDPYLLKQSDRFIRPNFIQWSMVEPPEILEDVHEEDDDFVNATFSEPSSSWEDYSSFSHKHVPHSPTSSVGSLDQDISDEDMDRDGEMPERSGSFNKQQGFEPGSFTSDEGGFNDHFLDHMSFSPPHELPRMPAKLPTVLHPSLYT</sequence>
<comment type="similarity">
    <text evidence="1">Belongs to the RRN3 family.</text>
</comment>
<dbReference type="Pfam" id="PF05327">
    <property type="entry name" value="RRN3"/>
    <property type="match status" value="1"/>
</dbReference>
<accession>A0ABP0UVM3</accession>
<evidence type="ECO:0000313" key="4">
    <source>
        <dbReference type="Proteomes" id="UP001497512"/>
    </source>
</evidence>
<reference evidence="3" key="1">
    <citation type="submission" date="2024-02" db="EMBL/GenBank/DDBJ databases">
        <authorList>
            <consortium name="ELIXIR-Norway"/>
            <consortium name="Elixir Norway"/>
        </authorList>
    </citation>
    <scope>NUCLEOTIDE SEQUENCE</scope>
</reference>
<keyword evidence="4" id="KW-1185">Reference proteome</keyword>
<dbReference type="InterPro" id="IPR007991">
    <property type="entry name" value="RNA_pol_I_trans_ini_fac_RRN3"/>
</dbReference>
<proteinExistence type="inferred from homology"/>
<feature type="region of interest" description="Disordered" evidence="2">
    <location>
        <begin position="624"/>
        <end position="681"/>
    </location>
</feature>
<dbReference type="PANTHER" id="PTHR12790:SF0">
    <property type="entry name" value="RNA POLYMERASE I-SPECIFIC TRANSCRIPTION INITIATION FACTOR RRN3-RELATED"/>
    <property type="match status" value="1"/>
</dbReference>
<dbReference type="Proteomes" id="UP001497512">
    <property type="component" value="Chromosome 7"/>
</dbReference>
<name>A0ABP0UVM3_9BRYO</name>
<gene>
    <name evidence="3" type="ORF">CSSPTR1EN2_LOCUS20618</name>
</gene>
<protein>
    <recommendedName>
        <fullName evidence="5">RNA polymerase I-specific transcription initiation factor RRN3</fullName>
    </recommendedName>
</protein>
<evidence type="ECO:0008006" key="5">
    <source>
        <dbReference type="Google" id="ProtNLM"/>
    </source>
</evidence>
<dbReference type="PANTHER" id="PTHR12790">
    <property type="entry name" value="TRANSCRIPTION INITIATION FACTOR IA RRN3"/>
    <property type="match status" value="1"/>
</dbReference>
<dbReference type="EMBL" id="OZ019899">
    <property type="protein sequence ID" value="CAK9231439.1"/>
    <property type="molecule type" value="Genomic_DNA"/>
</dbReference>